<name>A0AA42HUA2_9BURK</name>
<gene>
    <name evidence="3" type="ORF">N7330_14820</name>
</gene>
<keyword evidence="2" id="KW-0812">Transmembrane</keyword>
<evidence type="ECO:0000256" key="1">
    <source>
        <dbReference type="SAM" id="MobiDB-lite"/>
    </source>
</evidence>
<evidence type="ECO:0000313" key="3">
    <source>
        <dbReference type="EMBL" id="MDH0364313.1"/>
    </source>
</evidence>
<sequence>MIPGPLFSWPQLLLLLAPWVAAALGAGLLLYRLRWGWRHRHLPAAQRPRFWRAGIVALSVLATVGCLWGLVLVQHIWQIQQTLEQQHRYRHSRQRFVLPQDFQYGELRIPQGSLIDRDDPFDHGEPQRPLSLRGLRAVRFPHPVQVAGAWATAMETNPTRLELAHDQQIRPVAHFDRQAGDGYGAWVPDPARPHLDCQQGEYAWFHRPLIDYDIEAEFGQPEPDGPAARFRPSQWAVTHCESSWGPIELPPAGPADAATPVWGALPPNATP</sequence>
<keyword evidence="2" id="KW-0472">Membrane</keyword>
<comment type="caution">
    <text evidence="3">The sequence shown here is derived from an EMBL/GenBank/DDBJ whole genome shotgun (WGS) entry which is preliminary data.</text>
</comment>
<dbReference type="AlphaFoldDB" id="A0AA42HUA2"/>
<accession>A0AA42HUA2</accession>
<dbReference type="Proteomes" id="UP001158297">
    <property type="component" value="Unassembled WGS sequence"/>
</dbReference>
<organism evidence="3 4">
    <name type="scientific">Comamonas aquatica</name>
    <dbReference type="NCBI Taxonomy" id="225991"/>
    <lineage>
        <taxon>Bacteria</taxon>
        <taxon>Pseudomonadati</taxon>
        <taxon>Pseudomonadota</taxon>
        <taxon>Betaproteobacteria</taxon>
        <taxon>Burkholderiales</taxon>
        <taxon>Comamonadaceae</taxon>
        <taxon>Comamonas</taxon>
    </lineage>
</organism>
<feature type="region of interest" description="Disordered" evidence="1">
    <location>
        <begin position="248"/>
        <end position="271"/>
    </location>
</feature>
<feature type="transmembrane region" description="Helical" evidence="2">
    <location>
        <begin position="54"/>
        <end position="77"/>
    </location>
</feature>
<protein>
    <submittedName>
        <fullName evidence="3">Uncharacterized protein</fullName>
    </submittedName>
</protein>
<keyword evidence="2" id="KW-1133">Transmembrane helix</keyword>
<evidence type="ECO:0000256" key="2">
    <source>
        <dbReference type="SAM" id="Phobius"/>
    </source>
</evidence>
<dbReference type="EMBL" id="JAODZU010000019">
    <property type="protein sequence ID" value="MDH0364313.1"/>
    <property type="molecule type" value="Genomic_DNA"/>
</dbReference>
<evidence type="ECO:0000313" key="4">
    <source>
        <dbReference type="Proteomes" id="UP001158297"/>
    </source>
</evidence>
<proteinExistence type="predicted"/>
<feature type="transmembrane region" description="Helical" evidence="2">
    <location>
        <begin position="12"/>
        <end position="33"/>
    </location>
</feature>
<dbReference type="RefSeq" id="WP_279860426.1">
    <property type="nucleotide sequence ID" value="NZ_JAODZU010000019.1"/>
</dbReference>
<reference evidence="3" key="1">
    <citation type="submission" date="2022-09" db="EMBL/GenBank/DDBJ databases">
        <title>Intensive care unit water sources are persistently colonized with multi-drug resistant bacteria and are the site of extensive horizontal gene transfer of antibiotic resistance genes.</title>
        <authorList>
            <person name="Diorio-Toth L."/>
        </authorList>
    </citation>
    <scope>NUCLEOTIDE SEQUENCE</scope>
    <source>
        <strain evidence="3">GD04130</strain>
    </source>
</reference>